<dbReference type="Proteomes" id="UP001212152">
    <property type="component" value="Unassembled WGS sequence"/>
</dbReference>
<proteinExistence type="predicted"/>
<evidence type="ECO:0000313" key="2">
    <source>
        <dbReference type="EMBL" id="KAJ3175607.1"/>
    </source>
</evidence>
<feature type="compositionally biased region" description="Low complexity" evidence="1">
    <location>
        <begin position="34"/>
        <end position="46"/>
    </location>
</feature>
<name>A0AAD5TGP6_9FUNG</name>
<organism evidence="2 3">
    <name type="scientific">Geranomyces variabilis</name>
    <dbReference type="NCBI Taxonomy" id="109894"/>
    <lineage>
        <taxon>Eukaryota</taxon>
        <taxon>Fungi</taxon>
        <taxon>Fungi incertae sedis</taxon>
        <taxon>Chytridiomycota</taxon>
        <taxon>Chytridiomycota incertae sedis</taxon>
        <taxon>Chytridiomycetes</taxon>
        <taxon>Spizellomycetales</taxon>
        <taxon>Powellomycetaceae</taxon>
        <taxon>Geranomyces</taxon>
    </lineage>
</organism>
<gene>
    <name evidence="2" type="ORF">HDU87_006104</name>
</gene>
<reference evidence="2" key="1">
    <citation type="submission" date="2020-05" db="EMBL/GenBank/DDBJ databases">
        <title>Phylogenomic resolution of chytrid fungi.</title>
        <authorList>
            <person name="Stajich J.E."/>
            <person name="Amses K."/>
            <person name="Simmons R."/>
            <person name="Seto K."/>
            <person name="Myers J."/>
            <person name="Bonds A."/>
            <person name="Quandt C.A."/>
            <person name="Barry K."/>
            <person name="Liu P."/>
            <person name="Grigoriev I."/>
            <person name="Longcore J.E."/>
            <person name="James T.Y."/>
        </authorList>
    </citation>
    <scope>NUCLEOTIDE SEQUENCE</scope>
    <source>
        <strain evidence="2">JEL0379</strain>
    </source>
</reference>
<sequence>MPAPQTTAKASPAAKAAAVTGKARVATVAAAARPAAAAVTGAKPSKPGVDQPPQPVESFPAQPPTYEPRLGLARVASRRLALLKENNTPAGQISSPPTDTELAAQLVNLIQQHYTSAIALAPRLHDAYIELAQLLEHEVSLEAAADLYARFPFVRCQEPGKPETSQDDLYIESEITRMFMKLKRYRDPVLVRSMISEGREMGIGILTKHMETLDAASEYKTLMEVYAGVSRKAIDDPEMIGFFKIKYWL</sequence>
<comment type="caution">
    <text evidence="2">The sequence shown here is derived from an EMBL/GenBank/DDBJ whole genome shotgun (WGS) entry which is preliminary data.</text>
</comment>
<keyword evidence="3" id="KW-1185">Reference proteome</keyword>
<feature type="region of interest" description="Disordered" evidence="1">
    <location>
        <begin position="34"/>
        <end position="67"/>
    </location>
</feature>
<evidence type="ECO:0000256" key="1">
    <source>
        <dbReference type="SAM" id="MobiDB-lite"/>
    </source>
</evidence>
<evidence type="ECO:0000313" key="3">
    <source>
        <dbReference type="Proteomes" id="UP001212152"/>
    </source>
</evidence>
<feature type="compositionally biased region" description="Pro residues" evidence="1">
    <location>
        <begin position="50"/>
        <end position="66"/>
    </location>
</feature>
<protein>
    <submittedName>
        <fullName evidence="2">Uncharacterized protein</fullName>
    </submittedName>
</protein>
<dbReference type="EMBL" id="JADGJQ010000050">
    <property type="protein sequence ID" value="KAJ3175607.1"/>
    <property type="molecule type" value="Genomic_DNA"/>
</dbReference>
<accession>A0AAD5TGP6</accession>
<dbReference type="AlphaFoldDB" id="A0AAD5TGP6"/>